<dbReference type="Gene3D" id="2.30.30.290">
    <property type="entry name" value="YopX-like domains"/>
    <property type="match status" value="1"/>
</dbReference>
<organism evidence="2 3">
    <name type="scientific">Flavobacterium lipolyticum</name>
    <dbReference type="NCBI Taxonomy" id="2893754"/>
    <lineage>
        <taxon>Bacteria</taxon>
        <taxon>Pseudomonadati</taxon>
        <taxon>Bacteroidota</taxon>
        <taxon>Flavobacteriia</taxon>
        <taxon>Flavobacteriales</taxon>
        <taxon>Flavobacteriaceae</taxon>
        <taxon>Flavobacterium</taxon>
    </lineage>
</organism>
<name>A0ABS8LWL9_9FLAO</name>
<proteinExistence type="predicted"/>
<feature type="domain" description="YopX protein" evidence="1">
    <location>
        <begin position="6"/>
        <end position="122"/>
    </location>
</feature>
<evidence type="ECO:0000259" key="1">
    <source>
        <dbReference type="Pfam" id="PF09643"/>
    </source>
</evidence>
<dbReference type="SUPFAM" id="SSF159006">
    <property type="entry name" value="YopX-like"/>
    <property type="match status" value="1"/>
</dbReference>
<dbReference type="EMBL" id="JAJJMN010000001">
    <property type="protein sequence ID" value="MCC9016948.1"/>
    <property type="molecule type" value="Genomic_DNA"/>
</dbReference>
<reference evidence="2" key="1">
    <citation type="submission" date="2021-11" db="EMBL/GenBank/DDBJ databases">
        <title>Description of novel Flavobacterium species.</title>
        <authorList>
            <person name="Saticioglu I.B."/>
            <person name="Ay H."/>
            <person name="Altun S."/>
            <person name="Duman M."/>
        </authorList>
    </citation>
    <scope>NUCLEOTIDE SEQUENCE</scope>
    <source>
        <strain evidence="2">F-126</strain>
    </source>
</reference>
<evidence type="ECO:0000313" key="2">
    <source>
        <dbReference type="EMBL" id="MCC9016948.1"/>
    </source>
</evidence>
<accession>A0ABS8LWL9</accession>
<dbReference type="InterPro" id="IPR023385">
    <property type="entry name" value="YopX-like_C"/>
</dbReference>
<dbReference type="Proteomes" id="UP001430700">
    <property type="component" value="Unassembled WGS sequence"/>
</dbReference>
<dbReference type="RefSeq" id="WP_229998742.1">
    <property type="nucleotide sequence ID" value="NZ_JAJJMN010000001.1"/>
</dbReference>
<dbReference type="InterPro" id="IPR019096">
    <property type="entry name" value="YopX_protein"/>
</dbReference>
<comment type="caution">
    <text evidence="2">The sequence shown here is derived from an EMBL/GenBank/DDBJ whole genome shotgun (WGS) entry which is preliminary data.</text>
</comment>
<protein>
    <submittedName>
        <fullName evidence="2">YopX family protein</fullName>
    </submittedName>
</protein>
<evidence type="ECO:0000313" key="3">
    <source>
        <dbReference type="Proteomes" id="UP001430700"/>
    </source>
</evidence>
<gene>
    <name evidence="2" type="ORF">LNQ34_04090</name>
</gene>
<dbReference type="Pfam" id="PF09643">
    <property type="entry name" value="YopX"/>
    <property type="match status" value="1"/>
</dbReference>
<sequence>MARIPQFRSYNPESKKMFHDFDQDIKEVGLGKSIHQFVYETGLCFGTLMQFLGLKDKNGKTYCQDDIVKYRGKFYRLSKGNYMFLLAGFNESGQDNPSDFFSEDAFLHGEIVGNIYEHPELLIDVK</sequence>
<keyword evidence="3" id="KW-1185">Reference proteome</keyword>